<comment type="caution">
    <text evidence="2">The sequence shown here is derived from an EMBL/GenBank/DDBJ whole genome shotgun (WGS) entry which is preliminary data.</text>
</comment>
<feature type="region of interest" description="Disordered" evidence="1">
    <location>
        <begin position="378"/>
        <end position="397"/>
    </location>
</feature>
<evidence type="ECO:0000256" key="1">
    <source>
        <dbReference type="SAM" id="MobiDB-lite"/>
    </source>
</evidence>
<dbReference type="AlphaFoldDB" id="A0AAD5VSH5"/>
<organism evidence="2 3">
    <name type="scientific">Leucocoprinus birnbaumii</name>
    <dbReference type="NCBI Taxonomy" id="56174"/>
    <lineage>
        <taxon>Eukaryota</taxon>
        <taxon>Fungi</taxon>
        <taxon>Dikarya</taxon>
        <taxon>Basidiomycota</taxon>
        <taxon>Agaricomycotina</taxon>
        <taxon>Agaricomycetes</taxon>
        <taxon>Agaricomycetidae</taxon>
        <taxon>Agaricales</taxon>
        <taxon>Agaricineae</taxon>
        <taxon>Agaricaceae</taxon>
        <taxon>Leucocoprinus</taxon>
    </lineage>
</organism>
<accession>A0AAD5VSH5</accession>
<gene>
    <name evidence="2" type="ORF">NP233_g8608</name>
</gene>
<dbReference type="Proteomes" id="UP001213000">
    <property type="component" value="Unassembled WGS sequence"/>
</dbReference>
<dbReference type="EMBL" id="JANIEX010000708">
    <property type="protein sequence ID" value="KAJ3563952.1"/>
    <property type="molecule type" value="Genomic_DNA"/>
</dbReference>
<evidence type="ECO:0000313" key="3">
    <source>
        <dbReference type="Proteomes" id="UP001213000"/>
    </source>
</evidence>
<protein>
    <submittedName>
        <fullName evidence="2">Uncharacterized protein</fullName>
    </submittedName>
</protein>
<reference evidence="2" key="1">
    <citation type="submission" date="2022-07" db="EMBL/GenBank/DDBJ databases">
        <title>Genome Sequence of Leucocoprinus birnbaumii.</title>
        <authorList>
            <person name="Buettner E."/>
        </authorList>
    </citation>
    <scope>NUCLEOTIDE SEQUENCE</scope>
    <source>
        <strain evidence="2">VT141</strain>
    </source>
</reference>
<sequence>MGSPANFIRESRSQFNSMGNSQNYIEVAATMMPKRTVGLKHMLRPACHFLPMPMSLGWQENPIDDDYPQRLLIPGLQLTDIDSGATRTVVAPWMHALYSMTYEELPSGVMEVQVEEAQFTNVFDWQHLAVVCVLCIQGLIGLWALAHSQRREGALILLGIALQLLEGYFAKRFPRYKEPRHVASARKLVLHKGMTTTHFLLISHQPSGNQPSSQLPYLSLEDASVPMPHVRKGYERFFETTFRACLQLGNMGLKLGAVLSQAEGLLVPFTLFFGTLASELIMSIRTPLPKISSMSPLETARKHSSILDMVTAICQKTGCVSIGFVESVLPDRAGTHVDFQWLSRVLETEVTLAAGVHPTHQTANVVLKKALQRRTRVRRVSGSVSRQRSRTPPYVDE</sequence>
<name>A0AAD5VSH5_9AGAR</name>
<keyword evidence="3" id="KW-1185">Reference proteome</keyword>
<proteinExistence type="predicted"/>
<evidence type="ECO:0000313" key="2">
    <source>
        <dbReference type="EMBL" id="KAJ3563952.1"/>
    </source>
</evidence>